<dbReference type="EMBL" id="CP159342">
    <property type="protein sequence ID" value="XCH72828.1"/>
    <property type="molecule type" value="Genomic_DNA"/>
</dbReference>
<dbReference type="RefSeq" id="WP_350931703.1">
    <property type="nucleotide sequence ID" value="NZ_CP157762.1"/>
</dbReference>
<dbReference type="EMBL" id="CP157762">
    <property type="protein sequence ID" value="XBP92131.1"/>
    <property type="molecule type" value="Genomic_DNA"/>
</dbReference>
<dbReference type="AlphaFoldDB" id="A0AAU7M3Q8"/>
<protein>
    <submittedName>
        <fullName evidence="2">Uncharacterized protein</fullName>
    </submittedName>
</protein>
<evidence type="ECO:0000256" key="1">
    <source>
        <dbReference type="SAM" id="MobiDB-lite"/>
    </source>
</evidence>
<gene>
    <name evidence="3" type="ORF">ABUL08_21235</name>
    <name evidence="2" type="ORF">VK199_21160</name>
</gene>
<evidence type="ECO:0000313" key="2">
    <source>
        <dbReference type="EMBL" id="XBP92131.1"/>
    </source>
</evidence>
<reference evidence="2" key="1">
    <citation type="submission" date="2024-01" db="EMBL/GenBank/DDBJ databases">
        <title>The genome sequence of Micromonospora mangrovi CCTCC AA 2012012.</title>
        <authorList>
            <person name="Gao J."/>
        </authorList>
    </citation>
    <scope>NUCLEOTIDE SEQUENCE</scope>
    <source>
        <strain evidence="2">CCTCC AA 2012012</strain>
    </source>
</reference>
<sequence length="133" mass="13282">MLLEAFAPTLWAATLRTLRELTRLAVAALVLVVGSGGVAAASTVDALRPVAVLEFRSVGSPVAAGQGRPAGTGSVTAVADAASAVDRATDSAGVPAPGTRADRHEAVRPTTRTVVAPADPGRDAVARRGPPLV</sequence>
<evidence type="ECO:0000313" key="3">
    <source>
        <dbReference type="EMBL" id="XCH72828.1"/>
    </source>
</evidence>
<accession>A0AAU7M3Q8</accession>
<reference evidence="3" key="2">
    <citation type="submission" date="2024-06" db="EMBL/GenBank/DDBJ databases">
        <title>Micromonospora mangrovi CCTCC AA 2012012 genome sequences.</title>
        <authorList>
            <person name="Gao J."/>
        </authorList>
    </citation>
    <scope>NUCLEOTIDE SEQUENCE</scope>
    <source>
        <strain evidence="3">CCTCC AA 2012012</strain>
    </source>
</reference>
<organism evidence="2">
    <name type="scientific">Micromonospora sp. CCTCC AA 2012012</name>
    <dbReference type="NCBI Taxonomy" id="3111921"/>
    <lineage>
        <taxon>Bacteria</taxon>
        <taxon>Bacillati</taxon>
        <taxon>Actinomycetota</taxon>
        <taxon>Actinomycetes</taxon>
        <taxon>Micromonosporales</taxon>
        <taxon>Micromonosporaceae</taxon>
        <taxon>Micromonospora</taxon>
    </lineage>
</organism>
<proteinExistence type="predicted"/>
<feature type="region of interest" description="Disordered" evidence="1">
    <location>
        <begin position="86"/>
        <end position="108"/>
    </location>
</feature>
<name>A0AAU7M3Q8_9ACTN</name>